<evidence type="ECO:0000256" key="1">
    <source>
        <dbReference type="SAM" id="MobiDB-lite"/>
    </source>
</evidence>
<feature type="compositionally biased region" description="Basic residues" evidence="1">
    <location>
        <begin position="121"/>
        <end position="130"/>
    </location>
</feature>
<feature type="compositionally biased region" description="Low complexity" evidence="1">
    <location>
        <begin position="60"/>
        <end position="70"/>
    </location>
</feature>
<dbReference type="AlphaFoldDB" id="A0A4C2A991"/>
<feature type="region of interest" description="Disordered" evidence="1">
    <location>
        <begin position="54"/>
        <end position="138"/>
    </location>
</feature>
<evidence type="ECO:0000313" key="2">
    <source>
        <dbReference type="EMBL" id="GBP97431.1"/>
    </source>
</evidence>
<evidence type="ECO:0000313" key="3">
    <source>
        <dbReference type="Proteomes" id="UP000299102"/>
    </source>
</evidence>
<comment type="caution">
    <text evidence="2">The sequence shown here is derived from an EMBL/GenBank/DDBJ whole genome shotgun (WGS) entry which is preliminary data.</text>
</comment>
<dbReference type="EMBL" id="BGZK01002934">
    <property type="protein sequence ID" value="GBP97431.1"/>
    <property type="molecule type" value="Genomic_DNA"/>
</dbReference>
<organism evidence="2 3">
    <name type="scientific">Eumeta variegata</name>
    <name type="common">Bagworm moth</name>
    <name type="synonym">Eumeta japonica</name>
    <dbReference type="NCBI Taxonomy" id="151549"/>
    <lineage>
        <taxon>Eukaryota</taxon>
        <taxon>Metazoa</taxon>
        <taxon>Ecdysozoa</taxon>
        <taxon>Arthropoda</taxon>
        <taxon>Hexapoda</taxon>
        <taxon>Insecta</taxon>
        <taxon>Pterygota</taxon>
        <taxon>Neoptera</taxon>
        <taxon>Endopterygota</taxon>
        <taxon>Lepidoptera</taxon>
        <taxon>Glossata</taxon>
        <taxon>Ditrysia</taxon>
        <taxon>Tineoidea</taxon>
        <taxon>Psychidae</taxon>
        <taxon>Oiketicinae</taxon>
        <taxon>Eumeta</taxon>
    </lineage>
</organism>
<gene>
    <name evidence="2" type="ORF">EVAR_61137_1</name>
</gene>
<sequence>MLRAAFPELRGPFPKKLENWKPRGHEVWEEGLRVGRRLKLRPSETNWRLDCWKFSGPEMSQGGSQKASSSKPEKDSVVPAVTKAQKPMVANNKKHGNSKIRVDAAVGESAPKPGRVESRPPPRRSRRRPQRGASATLT</sequence>
<reference evidence="2 3" key="1">
    <citation type="journal article" date="2019" name="Commun. Biol.">
        <title>The bagworm genome reveals a unique fibroin gene that provides high tensile strength.</title>
        <authorList>
            <person name="Kono N."/>
            <person name="Nakamura H."/>
            <person name="Ohtoshi R."/>
            <person name="Tomita M."/>
            <person name="Numata K."/>
            <person name="Arakawa K."/>
        </authorList>
    </citation>
    <scope>NUCLEOTIDE SEQUENCE [LARGE SCALE GENOMIC DNA]</scope>
</reference>
<accession>A0A4C2A991</accession>
<proteinExistence type="predicted"/>
<dbReference type="Proteomes" id="UP000299102">
    <property type="component" value="Unassembled WGS sequence"/>
</dbReference>
<keyword evidence="3" id="KW-1185">Reference proteome</keyword>
<protein>
    <submittedName>
        <fullName evidence="2">Uncharacterized protein</fullName>
    </submittedName>
</protein>
<name>A0A4C2A991_EUMVA</name>